<dbReference type="AlphaFoldDB" id="A0AAV9ZGG5"/>
<accession>A0AAV9ZGG5</accession>
<protein>
    <submittedName>
        <fullName evidence="2">Uncharacterized protein</fullName>
    </submittedName>
</protein>
<organism evidence="2 3">
    <name type="scientific">Favolaschia claudopus</name>
    <dbReference type="NCBI Taxonomy" id="2862362"/>
    <lineage>
        <taxon>Eukaryota</taxon>
        <taxon>Fungi</taxon>
        <taxon>Dikarya</taxon>
        <taxon>Basidiomycota</taxon>
        <taxon>Agaricomycotina</taxon>
        <taxon>Agaricomycetes</taxon>
        <taxon>Agaricomycetidae</taxon>
        <taxon>Agaricales</taxon>
        <taxon>Marasmiineae</taxon>
        <taxon>Mycenaceae</taxon>
        <taxon>Favolaschia</taxon>
    </lineage>
</organism>
<evidence type="ECO:0000256" key="1">
    <source>
        <dbReference type="SAM" id="MobiDB-lite"/>
    </source>
</evidence>
<keyword evidence="3" id="KW-1185">Reference proteome</keyword>
<comment type="caution">
    <text evidence="2">The sequence shown here is derived from an EMBL/GenBank/DDBJ whole genome shotgun (WGS) entry which is preliminary data.</text>
</comment>
<feature type="compositionally biased region" description="Low complexity" evidence="1">
    <location>
        <begin position="187"/>
        <end position="199"/>
    </location>
</feature>
<proteinExistence type="predicted"/>
<evidence type="ECO:0000313" key="3">
    <source>
        <dbReference type="Proteomes" id="UP001362999"/>
    </source>
</evidence>
<name>A0AAV9ZGG5_9AGAR</name>
<dbReference type="EMBL" id="JAWWNJ010000155">
    <property type="protein sequence ID" value="KAK6980884.1"/>
    <property type="molecule type" value="Genomic_DNA"/>
</dbReference>
<evidence type="ECO:0000313" key="2">
    <source>
        <dbReference type="EMBL" id="KAK6980884.1"/>
    </source>
</evidence>
<gene>
    <name evidence="2" type="ORF">R3P38DRAFT_2808671</name>
</gene>
<feature type="compositionally biased region" description="Polar residues" evidence="1">
    <location>
        <begin position="169"/>
        <end position="183"/>
    </location>
</feature>
<reference evidence="2 3" key="1">
    <citation type="journal article" date="2024" name="J Genomics">
        <title>Draft genome sequencing and assembly of Favolaschia claudopus CIRM-BRFM 2984 isolated from oak limbs.</title>
        <authorList>
            <person name="Navarro D."/>
            <person name="Drula E."/>
            <person name="Chaduli D."/>
            <person name="Cazenave R."/>
            <person name="Ahrendt S."/>
            <person name="Wang J."/>
            <person name="Lipzen A."/>
            <person name="Daum C."/>
            <person name="Barry K."/>
            <person name="Grigoriev I.V."/>
            <person name="Favel A."/>
            <person name="Rosso M.N."/>
            <person name="Martin F."/>
        </authorList>
    </citation>
    <scope>NUCLEOTIDE SEQUENCE [LARGE SCALE GENOMIC DNA]</scope>
    <source>
        <strain evidence="2 3">CIRM-BRFM 2984</strain>
    </source>
</reference>
<feature type="region of interest" description="Disordered" evidence="1">
    <location>
        <begin position="155"/>
        <end position="199"/>
    </location>
</feature>
<sequence length="209" mass="22404">MANTKFRCLPVRNFQIETSALSIGVRTDASEPIGSNADGVTRASQMPAHLVLARSPLLLVSCIDFGGDTNHRHQSYCYFRQQHSHLAPRYAPEDASSERTFTSFTSLTETTASSQDIEGKGISGHLDVMGDGTEVDRAGAATENINIDSMAIQQGQDGRGQGRFEDLVQGNTGQQGNARNTVPQCEATAPPSTAADPTLPCHPLSHHLL</sequence>
<dbReference type="Proteomes" id="UP001362999">
    <property type="component" value="Unassembled WGS sequence"/>
</dbReference>